<keyword evidence="1" id="KW-0472">Membrane</keyword>
<feature type="transmembrane region" description="Helical" evidence="1">
    <location>
        <begin position="37"/>
        <end position="57"/>
    </location>
</feature>
<feature type="transmembrane region" description="Helical" evidence="1">
    <location>
        <begin position="170"/>
        <end position="192"/>
    </location>
</feature>
<feature type="transmembrane region" description="Helical" evidence="1">
    <location>
        <begin position="93"/>
        <end position="112"/>
    </location>
</feature>
<proteinExistence type="predicted"/>
<gene>
    <name evidence="2" type="ORF">METZ01_LOCUS64895</name>
</gene>
<evidence type="ECO:0000313" key="2">
    <source>
        <dbReference type="EMBL" id="SVA12041.1"/>
    </source>
</evidence>
<dbReference type="PANTHER" id="PTHR37305:SF1">
    <property type="entry name" value="MEMBRANE PROTEIN"/>
    <property type="match status" value="1"/>
</dbReference>
<name>A0A381T932_9ZZZZ</name>
<accession>A0A381T932</accession>
<dbReference type="AlphaFoldDB" id="A0A381T932"/>
<evidence type="ECO:0008006" key="3">
    <source>
        <dbReference type="Google" id="ProtNLM"/>
    </source>
</evidence>
<dbReference type="EMBL" id="UINC01004130">
    <property type="protein sequence ID" value="SVA12041.1"/>
    <property type="molecule type" value="Genomic_DNA"/>
</dbReference>
<dbReference type="PANTHER" id="PTHR37305">
    <property type="entry name" value="INTEGRAL MEMBRANE PROTEIN-RELATED"/>
    <property type="match status" value="1"/>
</dbReference>
<organism evidence="2">
    <name type="scientific">marine metagenome</name>
    <dbReference type="NCBI Taxonomy" id="408172"/>
    <lineage>
        <taxon>unclassified sequences</taxon>
        <taxon>metagenomes</taxon>
        <taxon>ecological metagenomes</taxon>
    </lineage>
</organism>
<dbReference type="GO" id="GO:0140359">
    <property type="term" value="F:ABC-type transporter activity"/>
    <property type="evidence" value="ECO:0007669"/>
    <property type="project" value="InterPro"/>
</dbReference>
<protein>
    <recommendedName>
        <fullName evidence="3">ABC-2 type transporter domain-containing protein</fullName>
    </recommendedName>
</protein>
<feature type="transmembrane region" description="Helical" evidence="1">
    <location>
        <begin position="264"/>
        <end position="286"/>
    </location>
</feature>
<sequence length="295" mass="31739">VSTPLTSNIPVAPSFFRSAVRVYELSLGRMLWSRRTLFMALVVGGPVAVALVLRLLAALDLLSLTGGVDFVDSANQRVTIDGPGIFGLMVWGFYLRFSVPLLGVFYGTSLIADEIEDKTITYLFTRPLSRCAVLAGKYFAYLVSTGLVLLPSVMVVFFLVVSLLGGSIGAAFPSLVTDLALLAVGLAVYGALFMLIGTWFRRPLLTGLVFILGWEPIVAVVPGYLKRFTVSYYLEGLAPHAMPQDRAVTGILGVMQVSEVVPSVAASLIGLGLILVGGLSLSAWVVERREYVIEQ</sequence>
<reference evidence="2" key="1">
    <citation type="submission" date="2018-05" db="EMBL/GenBank/DDBJ databases">
        <authorList>
            <person name="Lanie J.A."/>
            <person name="Ng W.-L."/>
            <person name="Kazmierczak K.M."/>
            <person name="Andrzejewski T.M."/>
            <person name="Davidsen T.M."/>
            <person name="Wayne K.J."/>
            <person name="Tettelin H."/>
            <person name="Glass J.I."/>
            <person name="Rusch D."/>
            <person name="Podicherti R."/>
            <person name="Tsui H.-C.T."/>
            <person name="Winkler M.E."/>
        </authorList>
    </citation>
    <scope>NUCLEOTIDE SEQUENCE</scope>
</reference>
<dbReference type="Pfam" id="PF12679">
    <property type="entry name" value="ABC2_membrane_2"/>
    <property type="match status" value="1"/>
</dbReference>
<feature type="transmembrane region" description="Helical" evidence="1">
    <location>
        <begin position="138"/>
        <end position="164"/>
    </location>
</feature>
<evidence type="ECO:0000256" key="1">
    <source>
        <dbReference type="SAM" id="Phobius"/>
    </source>
</evidence>
<feature type="transmembrane region" description="Helical" evidence="1">
    <location>
        <begin position="204"/>
        <end position="225"/>
    </location>
</feature>
<keyword evidence="1" id="KW-1133">Transmembrane helix</keyword>
<feature type="non-terminal residue" evidence="2">
    <location>
        <position position="1"/>
    </location>
</feature>
<dbReference type="GO" id="GO:0005886">
    <property type="term" value="C:plasma membrane"/>
    <property type="evidence" value="ECO:0007669"/>
    <property type="project" value="UniProtKB-SubCell"/>
</dbReference>
<keyword evidence="1" id="KW-0812">Transmembrane</keyword>